<dbReference type="InterPro" id="IPR002939">
    <property type="entry name" value="DnaJ_C"/>
</dbReference>
<evidence type="ECO:0000256" key="1">
    <source>
        <dbReference type="ARBA" id="ARBA00022723"/>
    </source>
</evidence>
<evidence type="ECO:0000256" key="4">
    <source>
        <dbReference type="ARBA" id="ARBA00022833"/>
    </source>
</evidence>
<name>A0A8J6N056_9DELT</name>
<keyword evidence="5" id="KW-0143">Chaperone</keyword>
<dbReference type="CDD" id="cd06257">
    <property type="entry name" value="DnaJ"/>
    <property type="match status" value="1"/>
</dbReference>
<feature type="domain" description="J" evidence="6">
    <location>
        <begin position="5"/>
        <end position="70"/>
    </location>
</feature>
<dbReference type="Pfam" id="PF00226">
    <property type="entry name" value="DnaJ"/>
    <property type="match status" value="1"/>
</dbReference>
<keyword evidence="1" id="KW-0479">Metal-binding</keyword>
<dbReference type="GO" id="GO:0042026">
    <property type="term" value="P:protein refolding"/>
    <property type="evidence" value="ECO:0007669"/>
    <property type="project" value="TreeGrafter"/>
</dbReference>
<dbReference type="PRINTS" id="PR00625">
    <property type="entry name" value="JDOMAIN"/>
</dbReference>
<dbReference type="Proteomes" id="UP000650524">
    <property type="component" value="Unassembled WGS sequence"/>
</dbReference>
<dbReference type="InterPro" id="IPR018253">
    <property type="entry name" value="DnaJ_domain_CS"/>
</dbReference>
<dbReference type="SUPFAM" id="SSF49493">
    <property type="entry name" value="HSP40/DnaJ peptide-binding domain"/>
    <property type="match status" value="2"/>
</dbReference>
<sequence>MSGKDYYKILGVSKSASPEEIKKAYRKLALKYHPDHNKGNNSAEAMFKDINEAYAVLRDPEKKKQYDMFGAEGFQNRFTQEDIFKGFDLGSIFREFGFGGGGGRGRNPFSQAYGGAGGFGQDGRGCQGHGQGTKGQNLVYELPMTLEELCKSTNKTIAYQIDGRQEKVSVKIPAGIKGGQKLRLQGKGQPGLFGGPPGDLYVQIKELAHPTFRRENADLYVNQKIRFSEAVLGSEIEVPTIEQKILKLKIPPGTQDNAKFRLKGQGMKVNNGSGKGNAYVEINIEVPKELTEEQESLMESLAKVGL</sequence>
<dbReference type="InterPro" id="IPR036869">
    <property type="entry name" value="J_dom_sf"/>
</dbReference>
<dbReference type="Pfam" id="PF01556">
    <property type="entry name" value="DnaJ_C"/>
    <property type="match status" value="1"/>
</dbReference>
<keyword evidence="4" id="KW-0862">Zinc</keyword>
<protein>
    <submittedName>
        <fullName evidence="7">J domain-containing protein</fullName>
    </submittedName>
</protein>
<evidence type="ECO:0000313" key="7">
    <source>
        <dbReference type="EMBL" id="MBC8178517.1"/>
    </source>
</evidence>
<dbReference type="Gene3D" id="2.60.260.20">
    <property type="entry name" value="Urease metallochaperone UreE, N-terminal domain"/>
    <property type="match status" value="2"/>
</dbReference>
<dbReference type="SMART" id="SM00271">
    <property type="entry name" value="DnaJ"/>
    <property type="match status" value="1"/>
</dbReference>
<dbReference type="PROSITE" id="PS50076">
    <property type="entry name" value="DNAJ_2"/>
    <property type="match status" value="1"/>
</dbReference>
<organism evidence="7 8">
    <name type="scientific">Candidatus Desulfacyla euxinica</name>
    <dbReference type="NCBI Taxonomy" id="2841693"/>
    <lineage>
        <taxon>Bacteria</taxon>
        <taxon>Deltaproteobacteria</taxon>
        <taxon>Candidatus Desulfacyla</taxon>
    </lineage>
</organism>
<dbReference type="PANTHER" id="PTHR43096">
    <property type="entry name" value="DNAJ HOMOLOG 1, MITOCHONDRIAL-RELATED"/>
    <property type="match status" value="1"/>
</dbReference>
<gene>
    <name evidence="7" type="ORF">H8E19_14015</name>
</gene>
<evidence type="ECO:0000259" key="6">
    <source>
        <dbReference type="PROSITE" id="PS50076"/>
    </source>
</evidence>
<dbReference type="CDD" id="cd10747">
    <property type="entry name" value="DnaJ_C"/>
    <property type="match status" value="1"/>
</dbReference>
<keyword evidence="2" id="KW-0677">Repeat</keyword>
<dbReference type="PANTHER" id="PTHR43096:SF48">
    <property type="entry name" value="CHAPERONE PROTEIN DNAJ"/>
    <property type="match status" value="1"/>
</dbReference>
<dbReference type="SUPFAM" id="SSF46565">
    <property type="entry name" value="Chaperone J-domain"/>
    <property type="match status" value="1"/>
</dbReference>
<evidence type="ECO:0000256" key="2">
    <source>
        <dbReference type="ARBA" id="ARBA00022737"/>
    </source>
</evidence>
<dbReference type="PROSITE" id="PS00636">
    <property type="entry name" value="DNAJ_1"/>
    <property type="match status" value="1"/>
</dbReference>
<keyword evidence="3" id="KW-0863">Zinc-finger</keyword>
<dbReference type="InterPro" id="IPR001623">
    <property type="entry name" value="DnaJ_domain"/>
</dbReference>
<dbReference type="EMBL" id="JACNJD010000284">
    <property type="protein sequence ID" value="MBC8178517.1"/>
    <property type="molecule type" value="Genomic_DNA"/>
</dbReference>
<evidence type="ECO:0000256" key="3">
    <source>
        <dbReference type="ARBA" id="ARBA00022771"/>
    </source>
</evidence>
<dbReference type="GO" id="GO:0005737">
    <property type="term" value="C:cytoplasm"/>
    <property type="evidence" value="ECO:0007669"/>
    <property type="project" value="TreeGrafter"/>
</dbReference>
<evidence type="ECO:0000256" key="5">
    <source>
        <dbReference type="ARBA" id="ARBA00023186"/>
    </source>
</evidence>
<dbReference type="GO" id="GO:0008270">
    <property type="term" value="F:zinc ion binding"/>
    <property type="evidence" value="ECO:0007669"/>
    <property type="project" value="UniProtKB-KW"/>
</dbReference>
<dbReference type="GO" id="GO:0051082">
    <property type="term" value="F:unfolded protein binding"/>
    <property type="evidence" value="ECO:0007669"/>
    <property type="project" value="InterPro"/>
</dbReference>
<proteinExistence type="predicted"/>
<dbReference type="AlphaFoldDB" id="A0A8J6N056"/>
<comment type="caution">
    <text evidence="7">The sequence shown here is derived from an EMBL/GenBank/DDBJ whole genome shotgun (WGS) entry which is preliminary data.</text>
</comment>
<reference evidence="7 8" key="1">
    <citation type="submission" date="2020-08" db="EMBL/GenBank/DDBJ databases">
        <title>Bridging the membrane lipid divide: bacteria of the FCB group superphylum have the potential to synthesize archaeal ether lipids.</title>
        <authorList>
            <person name="Villanueva L."/>
            <person name="Von Meijenfeldt F.A.B."/>
            <person name="Westbye A.B."/>
            <person name="Yadav S."/>
            <person name="Hopmans E.C."/>
            <person name="Dutilh B.E."/>
            <person name="Sinninghe Damste J.S."/>
        </authorList>
    </citation>
    <scope>NUCLEOTIDE SEQUENCE [LARGE SCALE GENOMIC DNA]</scope>
    <source>
        <strain evidence="7">NIOZ-UU27</strain>
    </source>
</reference>
<evidence type="ECO:0000313" key="8">
    <source>
        <dbReference type="Proteomes" id="UP000650524"/>
    </source>
</evidence>
<dbReference type="InterPro" id="IPR008971">
    <property type="entry name" value="HSP40/DnaJ_pept-bd"/>
</dbReference>
<accession>A0A8J6N056</accession>
<dbReference type="FunFam" id="2.60.260.20:FF:000005">
    <property type="entry name" value="Chaperone protein dnaJ 1, mitochondrial"/>
    <property type="match status" value="1"/>
</dbReference>
<dbReference type="Gene3D" id="1.10.287.110">
    <property type="entry name" value="DnaJ domain"/>
    <property type="match status" value="1"/>
</dbReference>